<evidence type="ECO:0000313" key="6">
    <source>
        <dbReference type="Ensembl" id="ENSSDAP00000026349.1"/>
    </source>
</evidence>
<dbReference type="FunFam" id="2.60.40.10:FF:000212">
    <property type="entry name" value="Immunoglobulin kappa chain variable 12-38"/>
    <property type="match status" value="1"/>
</dbReference>
<feature type="domain" description="Ig-like" evidence="5">
    <location>
        <begin position="19"/>
        <end position="105"/>
    </location>
</feature>
<dbReference type="Ensembl" id="ENSSDAT00000030117.1">
    <property type="protein sequence ID" value="ENSSDAP00000026349.1"/>
    <property type="gene ID" value="ENSSDAG00000023888.1"/>
</dbReference>
<sequence>MGAPAQLLGLLLVCVRYDITVTQSPSSLPVSLGDRVTITCRASQSISSYLHWYQQKPGQAPKLLIYGVSNWFTGVPDRFSGSGSGTDFTLRISRVEAEDAGVYYCFQGTKVPPTVVQPGTKTSLTGWPSCHLCCWSGQQLGRLSERKKLLKWVMNPQFYPKCKLQNHVGYTSTILHNALSVIVVFCYLSYPLLSPLPSPPIFSLYSIYCNSFLSLFISPFPSQPLICNFV</sequence>
<dbReference type="GO" id="GO:0005576">
    <property type="term" value="C:extracellular region"/>
    <property type="evidence" value="ECO:0007669"/>
    <property type="project" value="UniProtKB-ARBA"/>
</dbReference>
<feature type="signal peptide" evidence="4">
    <location>
        <begin position="1"/>
        <end position="22"/>
    </location>
</feature>
<dbReference type="SMART" id="SM00409">
    <property type="entry name" value="IG"/>
    <property type="match status" value="1"/>
</dbReference>
<evidence type="ECO:0000256" key="3">
    <source>
        <dbReference type="ARBA" id="ARBA00043265"/>
    </source>
</evidence>
<dbReference type="CDD" id="cd04980">
    <property type="entry name" value="IgV_L_kappa"/>
    <property type="match status" value="1"/>
</dbReference>
<dbReference type="InterPro" id="IPR003598">
    <property type="entry name" value="Ig_sub2"/>
</dbReference>
<organism evidence="6 7">
    <name type="scientific">Spermophilus dauricus</name>
    <name type="common">Daurian ground squirrel</name>
    <dbReference type="NCBI Taxonomy" id="99837"/>
    <lineage>
        <taxon>Eukaryota</taxon>
        <taxon>Metazoa</taxon>
        <taxon>Chordata</taxon>
        <taxon>Craniata</taxon>
        <taxon>Vertebrata</taxon>
        <taxon>Euteleostomi</taxon>
        <taxon>Mammalia</taxon>
        <taxon>Eutheria</taxon>
        <taxon>Euarchontoglires</taxon>
        <taxon>Glires</taxon>
        <taxon>Rodentia</taxon>
        <taxon>Sciuromorpha</taxon>
        <taxon>Sciuridae</taxon>
        <taxon>Xerinae</taxon>
        <taxon>Marmotini</taxon>
        <taxon>Spermophilus</taxon>
    </lineage>
</organism>
<dbReference type="InterPro" id="IPR007110">
    <property type="entry name" value="Ig-like_dom"/>
</dbReference>
<dbReference type="Proteomes" id="UP000694422">
    <property type="component" value="Unplaced"/>
</dbReference>
<reference evidence="6" key="2">
    <citation type="submission" date="2025-09" db="UniProtKB">
        <authorList>
            <consortium name="Ensembl"/>
        </authorList>
    </citation>
    <scope>IDENTIFICATION</scope>
</reference>
<keyword evidence="4" id="KW-0732">Signal</keyword>
<dbReference type="GO" id="GO:0019814">
    <property type="term" value="C:immunoglobulin complex"/>
    <property type="evidence" value="ECO:0007669"/>
    <property type="project" value="UniProtKB-KW"/>
</dbReference>
<dbReference type="SUPFAM" id="SSF48726">
    <property type="entry name" value="Immunoglobulin"/>
    <property type="match status" value="1"/>
</dbReference>
<dbReference type="InterPro" id="IPR003599">
    <property type="entry name" value="Ig_sub"/>
</dbReference>
<keyword evidence="7" id="KW-1185">Reference proteome</keyword>
<dbReference type="InterPro" id="IPR013106">
    <property type="entry name" value="Ig_V-set"/>
</dbReference>
<dbReference type="GO" id="GO:0002250">
    <property type="term" value="P:adaptive immune response"/>
    <property type="evidence" value="ECO:0007669"/>
    <property type="project" value="UniProtKB-KW"/>
</dbReference>
<name>A0A8C9QSV5_SPEDA</name>
<evidence type="ECO:0000256" key="1">
    <source>
        <dbReference type="ARBA" id="ARBA00022859"/>
    </source>
</evidence>
<dbReference type="PANTHER" id="PTHR23267">
    <property type="entry name" value="IMMUNOGLOBULIN LIGHT CHAIN"/>
    <property type="match status" value="1"/>
</dbReference>
<proteinExistence type="predicted"/>
<dbReference type="GO" id="GO:0005886">
    <property type="term" value="C:plasma membrane"/>
    <property type="evidence" value="ECO:0007669"/>
    <property type="project" value="UniProtKB-ARBA"/>
</dbReference>
<dbReference type="SMART" id="SM00406">
    <property type="entry name" value="IGv"/>
    <property type="match status" value="1"/>
</dbReference>
<dbReference type="AlphaFoldDB" id="A0A8C9QSV5"/>
<dbReference type="Gene3D" id="2.60.40.10">
    <property type="entry name" value="Immunoglobulins"/>
    <property type="match status" value="1"/>
</dbReference>
<dbReference type="SMART" id="SM00408">
    <property type="entry name" value="IGc2"/>
    <property type="match status" value="1"/>
</dbReference>
<dbReference type="Pfam" id="PF07686">
    <property type="entry name" value="V-set"/>
    <property type="match status" value="1"/>
</dbReference>
<keyword evidence="1" id="KW-0391">Immunity</keyword>
<dbReference type="InterPro" id="IPR036179">
    <property type="entry name" value="Ig-like_dom_sf"/>
</dbReference>
<reference evidence="6" key="1">
    <citation type="submission" date="2025-08" db="UniProtKB">
        <authorList>
            <consortium name="Ensembl"/>
        </authorList>
    </citation>
    <scope>IDENTIFICATION</scope>
</reference>
<evidence type="ECO:0000259" key="5">
    <source>
        <dbReference type="PROSITE" id="PS50835"/>
    </source>
</evidence>
<feature type="chain" id="PRO_5034598242" description="Ig-like domain-containing protein" evidence="4">
    <location>
        <begin position="23"/>
        <end position="230"/>
    </location>
</feature>
<protein>
    <recommendedName>
        <fullName evidence="5">Ig-like domain-containing protein</fullName>
    </recommendedName>
</protein>
<evidence type="ECO:0000256" key="4">
    <source>
        <dbReference type="SAM" id="SignalP"/>
    </source>
</evidence>
<dbReference type="PROSITE" id="PS50835">
    <property type="entry name" value="IG_LIKE"/>
    <property type="match status" value="1"/>
</dbReference>
<evidence type="ECO:0000256" key="2">
    <source>
        <dbReference type="ARBA" id="ARBA00023130"/>
    </source>
</evidence>
<dbReference type="InterPro" id="IPR050150">
    <property type="entry name" value="IgV_Light_Chain"/>
</dbReference>
<keyword evidence="2" id="KW-1064">Adaptive immunity</keyword>
<keyword evidence="3" id="KW-1280">Immunoglobulin</keyword>
<accession>A0A8C9QSV5</accession>
<evidence type="ECO:0000313" key="7">
    <source>
        <dbReference type="Proteomes" id="UP000694422"/>
    </source>
</evidence>
<dbReference type="InterPro" id="IPR013783">
    <property type="entry name" value="Ig-like_fold"/>
</dbReference>